<protein>
    <submittedName>
        <fullName evidence="1">Uncharacterized protein</fullName>
    </submittedName>
</protein>
<name>A0A2H5N4C3_CITUN</name>
<sequence length="72" mass="7981">MSLICYIGIRDQMCLCSNRHPIERIGGLQPLCGIGVTSRTKFKRIPLLRIARNAASLPRPGPFIMTSARCIP</sequence>
<comment type="caution">
    <text evidence="1">The sequence shown here is derived from an EMBL/GenBank/DDBJ whole genome shotgun (WGS) entry which is preliminary data.</text>
</comment>
<dbReference type="EMBL" id="BDQV01003397">
    <property type="protein sequence ID" value="GAY34922.1"/>
    <property type="molecule type" value="Genomic_DNA"/>
</dbReference>
<dbReference type="Proteomes" id="UP000236630">
    <property type="component" value="Unassembled WGS sequence"/>
</dbReference>
<organism evidence="1 2">
    <name type="scientific">Citrus unshiu</name>
    <name type="common">Satsuma mandarin</name>
    <name type="synonym">Citrus nobilis var. unshiu</name>
    <dbReference type="NCBI Taxonomy" id="55188"/>
    <lineage>
        <taxon>Eukaryota</taxon>
        <taxon>Viridiplantae</taxon>
        <taxon>Streptophyta</taxon>
        <taxon>Embryophyta</taxon>
        <taxon>Tracheophyta</taxon>
        <taxon>Spermatophyta</taxon>
        <taxon>Magnoliopsida</taxon>
        <taxon>eudicotyledons</taxon>
        <taxon>Gunneridae</taxon>
        <taxon>Pentapetalae</taxon>
        <taxon>rosids</taxon>
        <taxon>malvids</taxon>
        <taxon>Sapindales</taxon>
        <taxon>Rutaceae</taxon>
        <taxon>Aurantioideae</taxon>
        <taxon>Citrus</taxon>
    </lineage>
</organism>
<accession>A0A2H5N4C3</accession>
<keyword evidence="2" id="KW-1185">Reference proteome</keyword>
<dbReference type="STRING" id="55188.A0A2H5N4C3"/>
<proteinExistence type="predicted"/>
<dbReference type="AlphaFoldDB" id="A0A2H5N4C3"/>
<evidence type="ECO:0000313" key="1">
    <source>
        <dbReference type="EMBL" id="GAY34922.1"/>
    </source>
</evidence>
<reference evidence="1 2" key="1">
    <citation type="journal article" date="2017" name="Front. Genet.">
        <title>Draft sequencing of the heterozygous diploid genome of Satsuma (Citrus unshiu Marc.) using a hybrid assembly approach.</title>
        <authorList>
            <person name="Shimizu T."/>
            <person name="Tanizawa Y."/>
            <person name="Mochizuki T."/>
            <person name="Nagasaki H."/>
            <person name="Yoshioka T."/>
            <person name="Toyoda A."/>
            <person name="Fujiyama A."/>
            <person name="Kaminuma E."/>
            <person name="Nakamura Y."/>
        </authorList>
    </citation>
    <scope>NUCLEOTIDE SEQUENCE [LARGE SCALE GENOMIC DNA]</scope>
    <source>
        <strain evidence="2">cv. Miyagawa wase</strain>
    </source>
</reference>
<gene>
    <name evidence="1" type="ORF">CUMW_282860</name>
</gene>
<evidence type="ECO:0000313" key="2">
    <source>
        <dbReference type="Proteomes" id="UP000236630"/>
    </source>
</evidence>